<protein>
    <submittedName>
        <fullName evidence="1">Uncharacterized protein</fullName>
    </submittedName>
</protein>
<name>A0ABP8K926_9ACTN</name>
<organism evidence="1 2">
    <name type="scientific">Tsukamurella soli</name>
    <dbReference type="NCBI Taxonomy" id="644556"/>
    <lineage>
        <taxon>Bacteria</taxon>
        <taxon>Bacillati</taxon>
        <taxon>Actinomycetota</taxon>
        <taxon>Actinomycetes</taxon>
        <taxon>Mycobacteriales</taxon>
        <taxon>Tsukamurellaceae</taxon>
        <taxon>Tsukamurella</taxon>
    </lineage>
</organism>
<evidence type="ECO:0000313" key="2">
    <source>
        <dbReference type="Proteomes" id="UP001500635"/>
    </source>
</evidence>
<comment type="caution">
    <text evidence="1">The sequence shown here is derived from an EMBL/GenBank/DDBJ whole genome shotgun (WGS) entry which is preliminary data.</text>
</comment>
<keyword evidence="2" id="KW-1185">Reference proteome</keyword>
<dbReference type="InterPro" id="IPR029058">
    <property type="entry name" value="AB_hydrolase_fold"/>
</dbReference>
<evidence type="ECO:0000313" key="1">
    <source>
        <dbReference type="EMBL" id="GAA4401776.1"/>
    </source>
</evidence>
<proteinExistence type="predicted"/>
<accession>A0ABP8K926</accession>
<sequence>MRARGGGLAAQPTHRIAERNIPPAALRLLVYPMLDPYASYSSRDDRRARIWDSRSNSFA</sequence>
<dbReference type="Proteomes" id="UP001500635">
    <property type="component" value="Unassembled WGS sequence"/>
</dbReference>
<gene>
    <name evidence="1" type="ORF">GCM10023147_41720</name>
</gene>
<reference evidence="2" key="1">
    <citation type="journal article" date="2019" name="Int. J. Syst. Evol. Microbiol.">
        <title>The Global Catalogue of Microorganisms (GCM) 10K type strain sequencing project: providing services to taxonomists for standard genome sequencing and annotation.</title>
        <authorList>
            <consortium name="The Broad Institute Genomics Platform"/>
            <consortium name="The Broad Institute Genome Sequencing Center for Infectious Disease"/>
            <person name="Wu L."/>
            <person name="Ma J."/>
        </authorList>
    </citation>
    <scope>NUCLEOTIDE SEQUENCE [LARGE SCALE GENOMIC DNA]</scope>
    <source>
        <strain evidence="2">JCM 17688</strain>
    </source>
</reference>
<dbReference type="EMBL" id="BAABFR010000091">
    <property type="protein sequence ID" value="GAA4401776.1"/>
    <property type="molecule type" value="Genomic_DNA"/>
</dbReference>
<dbReference type="Gene3D" id="3.40.50.1820">
    <property type="entry name" value="alpha/beta hydrolase"/>
    <property type="match status" value="1"/>
</dbReference>